<comment type="subcellular location">
    <subcellularLocation>
        <location evidence="1">Cell membrane</location>
        <topology evidence="1">Multi-pass membrane protein</topology>
    </subcellularLocation>
</comment>
<evidence type="ECO:0000313" key="11">
    <source>
        <dbReference type="EMBL" id="QCT06546.1"/>
    </source>
</evidence>
<dbReference type="OrthoDB" id="9805788at2"/>
<feature type="transmembrane region" description="Helical" evidence="10">
    <location>
        <begin position="153"/>
        <end position="171"/>
    </location>
</feature>
<feature type="transmembrane region" description="Helical" evidence="10">
    <location>
        <begin position="51"/>
        <end position="68"/>
    </location>
</feature>
<evidence type="ECO:0000256" key="9">
    <source>
        <dbReference type="PIRNR" id="PIRNR016636"/>
    </source>
</evidence>
<dbReference type="EMBL" id="CP039381">
    <property type="protein sequence ID" value="QCT06546.1"/>
    <property type="molecule type" value="Genomic_DNA"/>
</dbReference>
<dbReference type="AlphaFoldDB" id="A0A4P8XU48"/>
<comment type="similarity">
    <text evidence="2 9">Belongs to the membrane-bound acyltransferase family.</text>
</comment>
<accession>A0A4P8XU48</accession>
<keyword evidence="4 9" id="KW-0808">Transferase</keyword>
<dbReference type="InterPro" id="IPR028362">
    <property type="entry name" value="AlgI"/>
</dbReference>
<dbReference type="GO" id="GO:0042121">
    <property type="term" value="P:alginic acid biosynthetic process"/>
    <property type="evidence" value="ECO:0007669"/>
    <property type="project" value="InterPro"/>
</dbReference>
<feature type="transmembrane region" description="Helical" evidence="10">
    <location>
        <begin position="191"/>
        <end position="212"/>
    </location>
</feature>
<keyword evidence="5 10" id="KW-0812">Transmembrane</keyword>
<evidence type="ECO:0000256" key="7">
    <source>
        <dbReference type="ARBA" id="ARBA00023136"/>
    </source>
</evidence>
<feature type="transmembrane region" description="Helical" evidence="10">
    <location>
        <begin position="224"/>
        <end position="242"/>
    </location>
</feature>
<dbReference type="PIRSF" id="PIRSF016636">
    <property type="entry name" value="AlgI_DltB"/>
    <property type="match status" value="1"/>
</dbReference>
<keyword evidence="12" id="KW-1185">Reference proteome</keyword>
<keyword evidence="8 9" id="KW-0012">Acyltransferase</keyword>
<feature type="transmembrane region" description="Helical" evidence="10">
    <location>
        <begin position="363"/>
        <end position="382"/>
    </location>
</feature>
<dbReference type="Proteomes" id="UP000301475">
    <property type="component" value="Chromosome"/>
</dbReference>
<dbReference type="Pfam" id="PF03062">
    <property type="entry name" value="MBOAT"/>
    <property type="match status" value="1"/>
</dbReference>
<gene>
    <name evidence="11" type="ORF">E5Z56_03855</name>
</gene>
<feature type="transmembrane region" description="Helical" evidence="10">
    <location>
        <begin position="29"/>
        <end position="45"/>
    </location>
</feature>
<dbReference type="GO" id="GO:0005886">
    <property type="term" value="C:plasma membrane"/>
    <property type="evidence" value="ECO:0007669"/>
    <property type="project" value="UniProtKB-SubCell"/>
</dbReference>
<evidence type="ECO:0000256" key="1">
    <source>
        <dbReference type="ARBA" id="ARBA00004651"/>
    </source>
</evidence>
<keyword evidence="6 10" id="KW-1133">Transmembrane helix</keyword>
<feature type="transmembrane region" description="Helical" evidence="10">
    <location>
        <begin position="6"/>
        <end position="24"/>
    </location>
</feature>
<feature type="transmembrane region" description="Helical" evidence="10">
    <location>
        <begin position="402"/>
        <end position="424"/>
    </location>
</feature>
<feature type="transmembrane region" description="Helical" evidence="10">
    <location>
        <begin position="80"/>
        <end position="99"/>
    </location>
</feature>
<dbReference type="InterPro" id="IPR051085">
    <property type="entry name" value="MB_O-acyltransferase"/>
</dbReference>
<evidence type="ECO:0000313" key="12">
    <source>
        <dbReference type="Proteomes" id="UP000301475"/>
    </source>
</evidence>
<dbReference type="PANTHER" id="PTHR13285">
    <property type="entry name" value="ACYLTRANSFERASE"/>
    <property type="match status" value="1"/>
</dbReference>
<evidence type="ECO:0000256" key="2">
    <source>
        <dbReference type="ARBA" id="ARBA00010323"/>
    </source>
</evidence>
<evidence type="ECO:0000256" key="3">
    <source>
        <dbReference type="ARBA" id="ARBA00022475"/>
    </source>
</evidence>
<reference evidence="11 12" key="1">
    <citation type="submission" date="2019-04" db="EMBL/GenBank/DDBJ databases">
        <authorList>
            <person name="Embree M."/>
            <person name="Gaffney J.R."/>
        </authorList>
    </citation>
    <scope>NUCLEOTIDE SEQUENCE [LARGE SCALE GENOMIC DNA]</scope>
    <source>
        <strain evidence="11 12">JE7A12</strain>
    </source>
</reference>
<evidence type="ECO:0000256" key="8">
    <source>
        <dbReference type="ARBA" id="ARBA00023315"/>
    </source>
</evidence>
<dbReference type="PIRSF" id="PIRSF500217">
    <property type="entry name" value="AlgI"/>
    <property type="match status" value="1"/>
</dbReference>
<evidence type="ECO:0000256" key="4">
    <source>
        <dbReference type="ARBA" id="ARBA00022679"/>
    </source>
</evidence>
<dbReference type="KEGG" id="ruj:E5Z56_03855"/>
<dbReference type="RefSeq" id="WP_138156609.1">
    <property type="nucleotide sequence ID" value="NZ_CP039381.1"/>
</dbReference>
<dbReference type="InterPro" id="IPR024194">
    <property type="entry name" value="Ac/AlaTfrase_AlgI/DltB"/>
</dbReference>
<feature type="transmembrane region" description="Helical" evidence="10">
    <location>
        <begin position="436"/>
        <end position="458"/>
    </location>
</feature>
<evidence type="ECO:0000256" key="10">
    <source>
        <dbReference type="SAM" id="Phobius"/>
    </source>
</evidence>
<sequence length="470" mass="53933">MLFASTVFIFVFLPVVLLLYYTVFRKWRMGQNVMLLIASLIFYAWGEPKYVLIMIASIIVNYALGLLVDKVRHRKVLSRLVIALTAVLNLSVLFIFKYLMFTVDNINSIAGLNLSVPNIALPIGISFFTFQAMSYVIDVYREKGEAQINPLNVGLYISFFPQLIAGPIVRYETVAYQIKHRVETFDNFSTGVVRFIIGLAKKVLLANTMGVVADYSFDMPNSELTVVMAWIGAIAYSLQIFFDFSGYSDMAIGLGKMFGFDFLENFDYPYISKSITEFWRRWHMSLGTWFRDYVYFPLGGSRVKSKARLVFNLFVVWSLTGIWHGANWTFLCWGLMYFVLLAIEKLTGWEKKYPDKMIVLRRIYTLFFVLMGWVLFRADSITDAWAYICTMFGNGTLINDSTIYYAMNYFVYFLIAILVSTPIFKNLSLKVKGTNPIAYVVSSVGLLALLVVSVSYIVKGAYNPFIYFNF</sequence>
<feature type="transmembrane region" description="Helical" evidence="10">
    <location>
        <begin position="322"/>
        <end position="343"/>
    </location>
</feature>
<proteinExistence type="inferred from homology"/>
<dbReference type="InterPro" id="IPR004299">
    <property type="entry name" value="MBOAT_fam"/>
</dbReference>
<protein>
    <submittedName>
        <fullName evidence="11">MBOAT family protein</fullName>
    </submittedName>
</protein>
<name>A0A4P8XU48_9FIRM</name>
<keyword evidence="7 9" id="KW-0472">Membrane</keyword>
<keyword evidence="3 9" id="KW-1003">Cell membrane</keyword>
<organism evidence="11 12">
    <name type="scientific">Ruminococcus bovis</name>
    <dbReference type="NCBI Taxonomy" id="2564099"/>
    <lineage>
        <taxon>Bacteria</taxon>
        <taxon>Bacillati</taxon>
        <taxon>Bacillota</taxon>
        <taxon>Clostridia</taxon>
        <taxon>Eubacteriales</taxon>
        <taxon>Oscillospiraceae</taxon>
        <taxon>Ruminococcus</taxon>
    </lineage>
</organism>
<dbReference type="GO" id="GO:0016746">
    <property type="term" value="F:acyltransferase activity"/>
    <property type="evidence" value="ECO:0007669"/>
    <property type="project" value="UniProtKB-KW"/>
</dbReference>
<evidence type="ECO:0000256" key="6">
    <source>
        <dbReference type="ARBA" id="ARBA00022989"/>
    </source>
</evidence>
<dbReference type="PANTHER" id="PTHR13285:SF23">
    <property type="entry name" value="TEICHOIC ACID D-ALANYLTRANSFERASE"/>
    <property type="match status" value="1"/>
</dbReference>
<evidence type="ECO:0000256" key="5">
    <source>
        <dbReference type="ARBA" id="ARBA00022692"/>
    </source>
</evidence>